<dbReference type="PANTHER" id="PTHR37953:SF1">
    <property type="entry name" value="UPF0127 PROTEIN MJ1496"/>
    <property type="match status" value="1"/>
</dbReference>
<evidence type="ECO:0000313" key="2">
    <source>
        <dbReference type="Proteomes" id="UP001597441"/>
    </source>
</evidence>
<dbReference type="EMBL" id="JBHULK010000003">
    <property type="protein sequence ID" value="MFD2535472.1"/>
    <property type="molecule type" value="Genomic_DNA"/>
</dbReference>
<sequence length="179" mass="20547">MRKFILHVTFNNMHLKNNTVTAVLFLNLFLLAFTGCKKDNKTIKPNLVTFTKEGELTLHKTTTDSTKVVIDIEIADNEYETQTGLMYRDSMEKNQGMLFVFDDLEERSFFMKNTKIPLDLIFIDDKKTIVSFQKNAKPFDESSLPSNAAAKYVLEVNAGLVDFWKLAVGDRISYTKLNQ</sequence>
<keyword evidence="2" id="KW-1185">Reference proteome</keyword>
<dbReference type="InterPro" id="IPR038695">
    <property type="entry name" value="Saro_0823-like_sf"/>
</dbReference>
<organism evidence="1 2">
    <name type="scientific">Gelatiniphilus marinus</name>
    <dbReference type="NCBI Taxonomy" id="1759464"/>
    <lineage>
        <taxon>Bacteria</taxon>
        <taxon>Pseudomonadati</taxon>
        <taxon>Bacteroidota</taxon>
        <taxon>Flavobacteriia</taxon>
        <taxon>Flavobacteriales</taxon>
        <taxon>Flavobacteriaceae</taxon>
        <taxon>Gelatiniphilus</taxon>
    </lineage>
</organism>
<name>A0ABW5JVR6_9FLAO</name>
<gene>
    <name evidence="1" type="ORF">ACFSQS_10205</name>
</gene>
<proteinExistence type="predicted"/>
<dbReference type="RefSeq" id="WP_388018003.1">
    <property type="nucleotide sequence ID" value="NZ_JBHUDT010000003.1"/>
</dbReference>
<comment type="caution">
    <text evidence="1">The sequence shown here is derived from an EMBL/GenBank/DDBJ whole genome shotgun (WGS) entry which is preliminary data.</text>
</comment>
<protein>
    <submittedName>
        <fullName evidence="1">DUF192 domain-containing protein</fullName>
    </submittedName>
</protein>
<evidence type="ECO:0000313" key="1">
    <source>
        <dbReference type="EMBL" id="MFD2535472.1"/>
    </source>
</evidence>
<reference evidence="2" key="1">
    <citation type="journal article" date="2019" name="Int. J. Syst. Evol. Microbiol.">
        <title>The Global Catalogue of Microorganisms (GCM) 10K type strain sequencing project: providing services to taxonomists for standard genome sequencing and annotation.</title>
        <authorList>
            <consortium name="The Broad Institute Genomics Platform"/>
            <consortium name="The Broad Institute Genome Sequencing Center for Infectious Disease"/>
            <person name="Wu L."/>
            <person name="Ma J."/>
        </authorList>
    </citation>
    <scope>NUCLEOTIDE SEQUENCE [LARGE SCALE GENOMIC DNA]</scope>
    <source>
        <strain evidence="2">KCTC 42903</strain>
    </source>
</reference>
<dbReference type="Proteomes" id="UP001597441">
    <property type="component" value="Unassembled WGS sequence"/>
</dbReference>
<dbReference type="Pfam" id="PF02643">
    <property type="entry name" value="DUF192"/>
    <property type="match status" value="1"/>
</dbReference>
<dbReference type="InterPro" id="IPR003795">
    <property type="entry name" value="DUF192"/>
</dbReference>
<dbReference type="Gene3D" id="2.60.120.1140">
    <property type="entry name" value="Protein of unknown function DUF192"/>
    <property type="match status" value="1"/>
</dbReference>
<dbReference type="PANTHER" id="PTHR37953">
    <property type="entry name" value="UPF0127 PROTEIN MJ1496"/>
    <property type="match status" value="1"/>
</dbReference>
<accession>A0ABW5JVR6</accession>